<protein>
    <recommendedName>
        <fullName evidence="13">Threonine--tRNA ligase</fullName>
        <ecNumber evidence="13">6.1.1.3</ecNumber>
    </recommendedName>
    <alternativeName>
        <fullName evidence="13">Threonyl-tRNA synthetase</fullName>
        <shortName evidence="13">ThrRS</shortName>
    </alternativeName>
</protein>
<evidence type="ECO:0000256" key="1">
    <source>
        <dbReference type="ARBA" id="ARBA00008226"/>
    </source>
</evidence>
<feature type="binding site" evidence="13">
    <location>
        <position position="389"/>
    </location>
    <ligand>
        <name>Zn(2+)</name>
        <dbReference type="ChEBI" id="CHEBI:29105"/>
        <note>catalytic</note>
    </ligand>
</feature>
<dbReference type="Gene3D" id="3.40.50.800">
    <property type="entry name" value="Anticodon-binding domain"/>
    <property type="match status" value="1"/>
</dbReference>
<dbReference type="InterPro" id="IPR012676">
    <property type="entry name" value="TGS-like"/>
</dbReference>
<organism evidence="16 17">
    <name type="scientific">Mycoplasma putrefaciens (strain ATCC 15718 / NCTC 10155 / C30 KS-1 / KS-1)</name>
    <dbReference type="NCBI Taxonomy" id="743965"/>
    <lineage>
        <taxon>Bacteria</taxon>
        <taxon>Bacillati</taxon>
        <taxon>Mycoplasmatota</taxon>
        <taxon>Mollicutes</taxon>
        <taxon>Mycoplasmataceae</taxon>
        <taxon>Mycoplasma</taxon>
    </lineage>
</organism>
<evidence type="ECO:0000259" key="14">
    <source>
        <dbReference type="PROSITE" id="PS50862"/>
    </source>
</evidence>
<feature type="binding site" evidence="13">
    <location>
        <position position="338"/>
    </location>
    <ligand>
        <name>Zn(2+)</name>
        <dbReference type="ChEBI" id="CHEBI:29105"/>
        <note>catalytic</note>
    </ligand>
</feature>
<accession>A0A7U3ZT02</accession>
<dbReference type="SUPFAM" id="SSF52954">
    <property type="entry name" value="Class II aaRS ABD-related"/>
    <property type="match status" value="1"/>
</dbReference>
<dbReference type="SUPFAM" id="SSF55186">
    <property type="entry name" value="ThrRS/AlaRS common domain"/>
    <property type="match status" value="1"/>
</dbReference>
<keyword evidence="4 13" id="KW-0436">Ligase</keyword>
<dbReference type="Pfam" id="PF03129">
    <property type="entry name" value="HGTP_anticodon"/>
    <property type="match status" value="1"/>
</dbReference>
<keyword evidence="8 13" id="KW-0067">ATP-binding</keyword>
<evidence type="ECO:0000256" key="9">
    <source>
        <dbReference type="ARBA" id="ARBA00022884"/>
    </source>
</evidence>
<dbReference type="CDD" id="cd00771">
    <property type="entry name" value="ThrRS_core"/>
    <property type="match status" value="1"/>
</dbReference>
<keyword evidence="6 13" id="KW-0547">Nucleotide-binding</keyword>
<evidence type="ECO:0000256" key="5">
    <source>
        <dbReference type="ARBA" id="ARBA00022723"/>
    </source>
</evidence>
<dbReference type="PANTHER" id="PTHR11451:SF56">
    <property type="entry name" value="THREONINE--TRNA LIGASE 1"/>
    <property type="match status" value="1"/>
</dbReference>
<evidence type="ECO:0000256" key="8">
    <source>
        <dbReference type="ARBA" id="ARBA00022840"/>
    </source>
</evidence>
<dbReference type="Gene3D" id="3.10.20.30">
    <property type="match status" value="1"/>
</dbReference>
<dbReference type="GO" id="GO:0000049">
    <property type="term" value="F:tRNA binding"/>
    <property type="evidence" value="ECO:0007669"/>
    <property type="project" value="UniProtKB-KW"/>
</dbReference>
<evidence type="ECO:0000256" key="6">
    <source>
        <dbReference type="ARBA" id="ARBA00022741"/>
    </source>
</evidence>
<evidence type="ECO:0000313" key="17">
    <source>
        <dbReference type="Proteomes" id="UP000008907"/>
    </source>
</evidence>
<comment type="caution">
    <text evidence="13">Lacks conserved residue(s) required for the propagation of feature annotation.</text>
</comment>
<dbReference type="KEGG" id="mpf:MPUT_0563"/>
<evidence type="ECO:0000256" key="2">
    <source>
        <dbReference type="ARBA" id="ARBA00022490"/>
    </source>
</evidence>
<keyword evidence="11 13" id="KW-0030">Aminoacyl-tRNA synthetase</keyword>
<comment type="similarity">
    <text evidence="1 13">Belongs to the class-II aminoacyl-tRNA synthetase family.</text>
</comment>
<dbReference type="InterPro" id="IPR018163">
    <property type="entry name" value="Thr/Ala-tRNA-synth_IIc_edit"/>
</dbReference>
<dbReference type="SUPFAM" id="SSF81271">
    <property type="entry name" value="TGS-like"/>
    <property type="match status" value="1"/>
</dbReference>
<comment type="cofactor">
    <cofactor evidence="13">
        <name>Zn(2+)</name>
        <dbReference type="ChEBI" id="CHEBI:29105"/>
    </cofactor>
    <text evidence="13">Binds 1 zinc ion per subunit.</text>
</comment>
<dbReference type="GO" id="GO:0006435">
    <property type="term" value="P:threonyl-tRNA aminoacylation"/>
    <property type="evidence" value="ECO:0007669"/>
    <property type="project" value="UniProtKB-UniRule"/>
</dbReference>
<dbReference type="InterPro" id="IPR047246">
    <property type="entry name" value="ThrRS_anticodon"/>
</dbReference>
<keyword evidence="2 13" id="KW-0963">Cytoplasm</keyword>
<dbReference type="InterPro" id="IPR012675">
    <property type="entry name" value="Beta-grasp_dom_sf"/>
</dbReference>
<comment type="catalytic activity">
    <reaction evidence="12 13">
        <text>tRNA(Thr) + L-threonine + ATP = L-threonyl-tRNA(Thr) + AMP + diphosphate + H(+)</text>
        <dbReference type="Rhea" id="RHEA:24624"/>
        <dbReference type="Rhea" id="RHEA-COMP:9670"/>
        <dbReference type="Rhea" id="RHEA-COMP:9704"/>
        <dbReference type="ChEBI" id="CHEBI:15378"/>
        <dbReference type="ChEBI" id="CHEBI:30616"/>
        <dbReference type="ChEBI" id="CHEBI:33019"/>
        <dbReference type="ChEBI" id="CHEBI:57926"/>
        <dbReference type="ChEBI" id="CHEBI:78442"/>
        <dbReference type="ChEBI" id="CHEBI:78534"/>
        <dbReference type="ChEBI" id="CHEBI:456215"/>
        <dbReference type="EC" id="6.1.1.3"/>
    </reaction>
</comment>
<keyword evidence="10 13" id="KW-0648">Protein biosynthesis</keyword>
<comment type="subcellular location">
    <subcellularLocation>
        <location evidence="13">Cytoplasm</location>
    </subcellularLocation>
</comment>
<dbReference type="GO" id="GO:0005737">
    <property type="term" value="C:cytoplasm"/>
    <property type="evidence" value="ECO:0007669"/>
    <property type="project" value="UniProtKB-SubCell"/>
</dbReference>
<sequence>MKIRLLDGSVKEFASPLSVKQIAETIFKTSFQKVVGAKLDDKLVDLDFIVSSDANLELITSDSKDYQLILNSTAAFITAYTIKQLKPNSQIAEIFYNADELEFSLTFALEPRMLLEELKALQAKINEILKSDLVIKSQQVSLEQAEKLLANNQYQLHLAKMIFEKDNQVQLYSINDFVMVLENAILLDFKQIKEIEVQQLTGSYWLNDANNLMLQRVHGLSALSTKELNTKKALLEDRRSHDHRTINKTLKVFGFDQLVGAGLPLWLPNGFIIKSEIEKYLRQKEWEYDYIQVETPPIGSVELYKTSGHWDHYGEDMFQPFNGGKGSGEQFILRPMNCPHHIAVYKQEQRSYRDLPLRICEHAIQHRFESSGSLTGLERVRGMKLTDSHIFVRADQIEQEFRSTYKLIKEVLETFNIKIDYLSLSLRDPNDKIKYFQNDQMWNNAEAALQKVLDDLGLEYKKCIGEAAFYGPKLDIQIKTAQNHEITVSTIQLDFLMPMKFNLSYIDKDQQLVRPIMIHRGLIGTYERFIATLLEQTKGVLPLWLAPRQVEIIPVSQDNQVYAKQIYQMLKKEFIRSHIDLRDERLSYKIRDAQTNKIPYQLVLGNDETDQQTITYRKYGSDQQITMPVQEFIELLKKEITLKKAVL</sequence>
<evidence type="ECO:0000256" key="11">
    <source>
        <dbReference type="ARBA" id="ARBA00023146"/>
    </source>
</evidence>
<dbReference type="GO" id="GO:0046872">
    <property type="term" value="F:metal ion binding"/>
    <property type="evidence" value="ECO:0007669"/>
    <property type="project" value="UniProtKB-KW"/>
</dbReference>
<feature type="binding site" evidence="13">
    <location>
        <position position="519"/>
    </location>
    <ligand>
        <name>Zn(2+)</name>
        <dbReference type="ChEBI" id="CHEBI:29105"/>
        <note>catalytic</note>
    </ligand>
</feature>
<dbReference type="FunFam" id="3.40.50.800:FF:000001">
    <property type="entry name" value="Threonine--tRNA ligase"/>
    <property type="match status" value="1"/>
</dbReference>
<dbReference type="NCBIfam" id="TIGR00418">
    <property type="entry name" value="thrS"/>
    <property type="match status" value="1"/>
</dbReference>
<evidence type="ECO:0000256" key="10">
    <source>
        <dbReference type="ARBA" id="ARBA00022917"/>
    </source>
</evidence>
<dbReference type="PROSITE" id="PS50862">
    <property type="entry name" value="AA_TRNA_LIGASE_II"/>
    <property type="match status" value="1"/>
</dbReference>
<evidence type="ECO:0000256" key="3">
    <source>
        <dbReference type="ARBA" id="ARBA00022555"/>
    </source>
</evidence>
<gene>
    <name evidence="13 16" type="primary">thrS</name>
    <name evidence="16" type="ordered locus">MPUT_0563</name>
</gene>
<name>A0A7U3ZT02_MYCPK</name>
<evidence type="ECO:0000313" key="16">
    <source>
        <dbReference type="EMBL" id="AEM68918.1"/>
    </source>
</evidence>
<feature type="domain" description="TGS" evidence="15">
    <location>
        <begin position="1"/>
        <end position="60"/>
    </location>
</feature>
<dbReference type="EC" id="6.1.1.3" evidence="13"/>
<evidence type="ECO:0000256" key="7">
    <source>
        <dbReference type="ARBA" id="ARBA00022833"/>
    </source>
</evidence>
<dbReference type="HAMAP" id="MF_00184">
    <property type="entry name" value="Thr_tRNA_synth"/>
    <property type="match status" value="1"/>
</dbReference>
<dbReference type="InterPro" id="IPR033728">
    <property type="entry name" value="ThrRS_core"/>
</dbReference>
<dbReference type="InterPro" id="IPR002320">
    <property type="entry name" value="Thr-tRNA-ligase_IIa"/>
</dbReference>
<dbReference type="InterPro" id="IPR045864">
    <property type="entry name" value="aa-tRNA-synth_II/BPL/LPL"/>
</dbReference>
<proteinExistence type="inferred from homology"/>
<dbReference type="Pfam" id="PF00587">
    <property type="entry name" value="tRNA-synt_2b"/>
    <property type="match status" value="1"/>
</dbReference>
<evidence type="ECO:0000256" key="13">
    <source>
        <dbReference type="HAMAP-Rule" id="MF_00184"/>
    </source>
</evidence>
<dbReference type="InterPro" id="IPR002314">
    <property type="entry name" value="aa-tRNA-synt_IIb"/>
</dbReference>
<dbReference type="Proteomes" id="UP000008907">
    <property type="component" value="Chromosome"/>
</dbReference>
<dbReference type="Gene3D" id="3.30.980.10">
    <property type="entry name" value="Threonyl-trna Synthetase, Chain A, domain 2"/>
    <property type="match status" value="1"/>
</dbReference>
<dbReference type="InterPro" id="IPR036621">
    <property type="entry name" value="Anticodon-bd_dom_sf"/>
</dbReference>
<dbReference type="InterPro" id="IPR004154">
    <property type="entry name" value="Anticodon-bd"/>
</dbReference>
<dbReference type="SUPFAM" id="SSF55681">
    <property type="entry name" value="Class II aaRS and biotin synthetases"/>
    <property type="match status" value="1"/>
</dbReference>
<dbReference type="GO" id="GO:0004829">
    <property type="term" value="F:threonine-tRNA ligase activity"/>
    <property type="evidence" value="ECO:0007669"/>
    <property type="project" value="UniProtKB-UniRule"/>
</dbReference>
<dbReference type="PROSITE" id="PS51880">
    <property type="entry name" value="TGS"/>
    <property type="match status" value="1"/>
</dbReference>
<keyword evidence="5 13" id="KW-0479">Metal-binding</keyword>
<evidence type="ECO:0000256" key="4">
    <source>
        <dbReference type="ARBA" id="ARBA00022598"/>
    </source>
</evidence>
<dbReference type="AlphaFoldDB" id="A0A7U3ZT02"/>
<dbReference type="Gene3D" id="3.30.930.10">
    <property type="entry name" value="Bira Bifunctional Protein, Domain 2"/>
    <property type="match status" value="1"/>
</dbReference>
<comment type="subunit">
    <text evidence="13">Homodimer.</text>
</comment>
<keyword evidence="3 13" id="KW-0820">tRNA-binding</keyword>
<reference evidence="16 17" key="1">
    <citation type="journal article" date="2011" name="J. Bacteriol.">
        <title>Genome Sequence of Mycoplasma putrefaciens Type Strain KS1.</title>
        <authorList>
            <person name="Calcutt M.J."/>
            <person name="Foecking M.F."/>
        </authorList>
    </citation>
    <scope>NUCLEOTIDE SEQUENCE [LARGE SCALE GENOMIC DNA]</scope>
    <source>
        <strain evidence="17">ATCC 15718 / NCTC 10155 / C30 KS-1 / KS-1</strain>
    </source>
</reference>
<dbReference type="RefSeq" id="WP_014035273.1">
    <property type="nucleotide sequence ID" value="NC_015946.1"/>
</dbReference>
<evidence type="ECO:0000259" key="15">
    <source>
        <dbReference type="PROSITE" id="PS51880"/>
    </source>
</evidence>
<dbReference type="GO" id="GO:0005524">
    <property type="term" value="F:ATP binding"/>
    <property type="evidence" value="ECO:0007669"/>
    <property type="project" value="UniProtKB-UniRule"/>
</dbReference>
<dbReference type="FunFam" id="3.30.930.10:FF:000002">
    <property type="entry name" value="Threonine--tRNA ligase"/>
    <property type="match status" value="1"/>
</dbReference>
<evidence type="ECO:0000256" key="12">
    <source>
        <dbReference type="ARBA" id="ARBA00049515"/>
    </source>
</evidence>
<dbReference type="InterPro" id="IPR004095">
    <property type="entry name" value="TGS"/>
</dbReference>
<dbReference type="InterPro" id="IPR006195">
    <property type="entry name" value="aa-tRNA-synth_II"/>
</dbReference>
<keyword evidence="9 13" id="KW-0694">RNA-binding</keyword>
<keyword evidence="7 13" id="KW-0862">Zinc</keyword>
<dbReference type="CDD" id="cd01667">
    <property type="entry name" value="TGS_ThrRS"/>
    <property type="match status" value="1"/>
</dbReference>
<feature type="domain" description="Aminoacyl-transfer RNA synthetases class-II family profile" evidence="14">
    <location>
        <begin position="268"/>
        <end position="542"/>
    </location>
</feature>
<dbReference type="CDD" id="cd00860">
    <property type="entry name" value="ThrRS_anticodon"/>
    <property type="match status" value="1"/>
</dbReference>
<dbReference type="PRINTS" id="PR01047">
    <property type="entry name" value="TRNASYNTHTHR"/>
</dbReference>
<dbReference type="EMBL" id="CP003021">
    <property type="protein sequence ID" value="AEM68918.1"/>
    <property type="molecule type" value="Genomic_DNA"/>
</dbReference>
<dbReference type="PANTHER" id="PTHR11451">
    <property type="entry name" value="THREONINE-TRNA LIGASE"/>
    <property type="match status" value="1"/>
</dbReference>